<dbReference type="OrthoDB" id="2971771at2"/>
<protein>
    <recommendedName>
        <fullName evidence="3">DUF5659 domain-containing protein</fullName>
    </recommendedName>
</protein>
<evidence type="ECO:0000313" key="1">
    <source>
        <dbReference type="EMBL" id="OMP66880.1"/>
    </source>
</evidence>
<comment type="caution">
    <text evidence="1">The sequence shown here is derived from an EMBL/GenBank/DDBJ whole genome shotgun (WGS) entry which is preliminary data.</text>
</comment>
<dbReference type="Proteomes" id="UP000188613">
    <property type="component" value="Unassembled WGS sequence"/>
</dbReference>
<name>A0A1V2A7H2_9BACI</name>
<accession>A0A1V2A7H2</accession>
<proteinExistence type="predicted"/>
<reference evidence="1 2" key="1">
    <citation type="submission" date="2016-12" db="EMBL/GenBank/DDBJ databases">
        <title>Domibacillus sp. SAB 38T whole genome sequencing.</title>
        <authorList>
            <person name="Verma A."/>
            <person name="Ojha A.K."/>
            <person name="Krishnamurthi S."/>
        </authorList>
    </citation>
    <scope>NUCLEOTIDE SEQUENCE [LARGE SCALE GENOMIC DNA]</scope>
    <source>
        <strain evidence="1 2">SAB 38</strain>
    </source>
</reference>
<dbReference type="AlphaFoldDB" id="A0A1V2A7H2"/>
<dbReference type="EMBL" id="MSFI01000014">
    <property type="protein sequence ID" value="OMP66880.1"/>
    <property type="molecule type" value="Genomic_DNA"/>
</dbReference>
<evidence type="ECO:0008006" key="3">
    <source>
        <dbReference type="Google" id="ProtNLM"/>
    </source>
</evidence>
<keyword evidence="2" id="KW-1185">Reference proteome</keyword>
<dbReference type="RefSeq" id="WP_076765736.1">
    <property type="nucleotide sequence ID" value="NZ_MSFI01000014.1"/>
</dbReference>
<evidence type="ECO:0000313" key="2">
    <source>
        <dbReference type="Proteomes" id="UP000188613"/>
    </source>
</evidence>
<gene>
    <name evidence="1" type="ORF">BTO28_09715</name>
</gene>
<dbReference type="STRING" id="1714355.BTO28_09715"/>
<organism evidence="1 2">
    <name type="scientific">Domibacillus epiphyticus</name>
    <dbReference type="NCBI Taxonomy" id="1714355"/>
    <lineage>
        <taxon>Bacteria</taxon>
        <taxon>Bacillati</taxon>
        <taxon>Bacillota</taxon>
        <taxon>Bacilli</taxon>
        <taxon>Bacillales</taxon>
        <taxon>Bacillaceae</taxon>
        <taxon>Domibacillus</taxon>
    </lineage>
</organism>
<sequence length="61" mass="7176">MTDKDFFFVYNYKLSAFLKYKGISYITKAINPQNNKMFTMYVKSDELQSAINEYKAAKQEG</sequence>